<feature type="transmembrane region" description="Helical" evidence="1">
    <location>
        <begin position="87"/>
        <end position="105"/>
    </location>
</feature>
<keyword evidence="1" id="KW-1133">Transmembrane helix</keyword>
<dbReference type="EMBL" id="OBEL01000006">
    <property type="protein sequence ID" value="SNZ21040.1"/>
    <property type="molecule type" value="Genomic_DNA"/>
</dbReference>
<feature type="transmembrane region" description="Helical" evidence="1">
    <location>
        <begin position="39"/>
        <end position="63"/>
    </location>
</feature>
<gene>
    <name evidence="2" type="ORF">SAMN06265368_4154</name>
</gene>
<evidence type="ECO:0000313" key="2">
    <source>
        <dbReference type="EMBL" id="SNZ21040.1"/>
    </source>
</evidence>
<keyword evidence="1" id="KW-0812">Transmembrane</keyword>
<sequence length="151" mass="16600">MSRYERFSWTATALLLSAWAALTIQFWNGNNLAELETRQMAISLGLILAAATIGLVLASTTLWSKKTKARDPLDEREISIENRAEKYSYYVLDGCISTLIVAILWETAYGPNLIGNFSLLKPEGLIFALASILIIAALTRFITAAIASKLS</sequence>
<accession>A0A285PH33</accession>
<dbReference type="AlphaFoldDB" id="A0A285PH33"/>
<dbReference type="Proteomes" id="UP000219439">
    <property type="component" value="Unassembled WGS sequence"/>
</dbReference>
<reference evidence="2 3" key="1">
    <citation type="submission" date="2017-09" db="EMBL/GenBank/DDBJ databases">
        <authorList>
            <person name="Ehlers B."/>
            <person name="Leendertz F.H."/>
        </authorList>
    </citation>
    <scope>NUCLEOTIDE SEQUENCE [LARGE SCALE GENOMIC DNA]</scope>
    <source>
        <strain evidence="2 3">DSM 18289</strain>
    </source>
</reference>
<name>A0A285PH33_9HYPH</name>
<feature type="transmembrane region" description="Helical" evidence="1">
    <location>
        <begin position="125"/>
        <end position="147"/>
    </location>
</feature>
<evidence type="ECO:0000313" key="3">
    <source>
        <dbReference type="Proteomes" id="UP000219439"/>
    </source>
</evidence>
<keyword evidence="1" id="KW-0472">Membrane</keyword>
<keyword evidence="3" id="KW-1185">Reference proteome</keyword>
<protein>
    <submittedName>
        <fullName evidence="2">Uncharacterized protein</fullName>
    </submittedName>
</protein>
<organism evidence="2 3">
    <name type="scientific">Cohaesibacter gelatinilyticus</name>
    <dbReference type="NCBI Taxonomy" id="372072"/>
    <lineage>
        <taxon>Bacteria</taxon>
        <taxon>Pseudomonadati</taxon>
        <taxon>Pseudomonadota</taxon>
        <taxon>Alphaproteobacteria</taxon>
        <taxon>Hyphomicrobiales</taxon>
        <taxon>Cohaesibacteraceae</taxon>
    </lineage>
</organism>
<dbReference type="RefSeq" id="WP_097155402.1">
    <property type="nucleotide sequence ID" value="NZ_OBEL01000006.1"/>
</dbReference>
<evidence type="ECO:0000256" key="1">
    <source>
        <dbReference type="SAM" id="Phobius"/>
    </source>
</evidence>
<proteinExistence type="predicted"/>